<evidence type="ECO:0000313" key="2">
    <source>
        <dbReference type="Proteomes" id="UP000282613"/>
    </source>
</evidence>
<dbReference type="InterPro" id="IPR016161">
    <property type="entry name" value="Ald_DH/histidinol_DH"/>
</dbReference>
<dbReference type="AlphaFoldDB" id="A0A0R3W5W5"/>
<proteinExistence type="predicted"/>
<sequence length="682" mass="74212">MSAFISSPLTIPSISHSMKGLRDILNDYSFCVSSLFVPDKPSEESGERIELQLSHLEQPINVCFVPESSSPLQESTKVSFEYEKVIEFLKHLSTNSSNDFDILAQALVASLEVQFGDLMTYDKPTYTALVARALDIIERTRLSNTGPCDSKLVSIYISPFDNDFLLAITRILKTFAHGKGVVVYCASLRLMLPLFVFTKRAIAAGAPPHAITFLPLNKVDKKDSYTSSIQMIMKPADLDSATRAIVKGSSYQAGTSSWRPSVVLVEQSCEADFHNKVKSLISSAAQATDALNENSHLLNSCIIPSYLKGDLDEFLKLASNDGGEILRPSDATGPVFIFGLTPAAAMLDKAKRFPLGPFTFVMPFRTVKEGLKLAKYFSDREVRILGAGEYASCIPKSATIWTENSSLSLQILAKLSGYTTLGVNSDIHRLSSSFYLSECSASIPSVHLPGLPVPVNEIFRNVNMDAAGELSRTIASTEKLFQTWKKISFDRRLAAFTPCEDLAPITPKLKQLNCDNLVQLAPGCTHLTLDDRLNCAFADGRLCLLTKWQEPCGTVSIVLKSGELLSSLKELVLASIVLGNVVLLVVPKSTTVSEEVHTFCGTINQLVTQCCPSLGSLGPIVQMKQVEVCSKGISLALSSLAVPGIICISAPEEECLTEQVNVKSLCHFTSVFWSLGGDLFAN</sequence>
<reference evidence="3" key="1">
    <citation type="submission" date="2017-02" db="UniProtKB">
        <authorList>
            <consortium name="WormBaseParasite"/>
        </authorList>
    </citation>
    <scope>IDENTIFICATION</scope>
</reference>
<accession>A0A0R3W5W5</accession>
<dbReference type="OrthoDB" id="6275007at2759"/>
<dbReference type="GO" id="GO:0016620">
    <property type="term" value="F:oxidoreductase activity, acting on the aldehyde or oxo group of donors, NAD or NADP as acceptor"/>
    <property type="evidence" value="ECO:0007669"/>
    <property type="project" value="InterPro"/>
</dbReference>
<keyword evidence="2" id="KW-1185">Reference proteome</keyword>
<evidence type="ECO:0000313" key="1">
    <source>
        <dbReference type="EMBL" id="VDK35247.1"/>
    </source>
</evidence>
<dbReference type="InterPro" id="IPR016163">
    <property type="entry name" value="Ald_DH_C"/>
</dbReference>
<dbReference type="Proteomes" id="UP000282613">
    <property type="component" value="Unassembled WGS sequence"/>
</dbReference>
<reference evidence="1 2" key="2">
    <citation type="submission" date="2018-11" db="EMBL/GenBank/DDBJ databases">
        <authorList>
            <consortium name="Pathogen Informatics"/>
        </authorList>
    </citation>
    <scope>NUCLEOTIDE SEQUENCE [LARGE SCALE GENOMIC DNA]</scope>
</reference>
<name>A0A0R3W5W5_TAEAS</name>
<dbReference type="SUPFAM" id="SSF53720">
    <property type="entry name" value="ALDH-like"/>
    <property type="match status" value="1"/>
</dbReference>
<protein>
    <submittedName>
        <fullName evidence="3">Aldedh domain-containing protein</fullName>
    </submittedName>
</protein>
<evidence type="ECO:0000313" key="3">
    <source>
        <dbReference type="WBParaSite" id="TASK_0000554401-mRNA-1"/>
    </source>
</evidence>
<gene>
    <name evidence="1" type="ORF">TASK_LOCUS5545</name>
</gene>
<dbReference type="Gene3D" id="3.40.309.10">
    <property type="entry name" value="Aldehyde Dehydrogenase, Chain A, domain 2"/>
    <property type="match status" value="1"/>
</dbReference>
<dbReference type="EMBL" id="UYRS01018423">
    <property type="protein sequence ID" value="VDK35247.1"/>
    <property type="molecule type" value="Genomic_DNA"/>
</dbReference>
<dbReference type="WBParaSite" id="TASK_0000554401-mRNA-1">
    <property type="protein sequence ID" value="TASK_0000554401-mRNA-1"/>
    <property type="gene ID" value="TASK_0000554401"/>
</dbReference>
<organism evidence="3">
    <name type="scientific">Taenia asiatica</name>
    <name type="common">Asian tapeworm</name>
    <dbReference type="NCBI Taxonomy" id="60517"/>
    <lineage>
        <taxon>Eukaryota</taxon>
        <taxon>Metazoa</taxon>
        <taxon>Spiralia</taxon>
        <taxon>Lophotrochozoa</taxon>
        <taxon>Platyhelminthes</taxon>
        <taxon>Cestoda</taxon>
        <taxon>Eucestoda</taxon>
        <taxon>Cyclophyllidea</taxon>
        <taxon>Taeniidae</taxon>
        <taxon>Taenia</taxon>
    </lineage>
</organism>